<evidence type="ECO:0000256" key="1">
    <source>
        <dbReference type="SAM" id="MobiDB-lite"/>
    </source>
</evidence>
<feature type="region of interest" description="Disordered" evidence="1">
    <location>
        <begin position="1"/>
        <end position="30"/>
    </location>
</feature>
<protein>
    <submittedName>
        <fullName evidence="2">Uncharacterized protein</fullName>
    </submittedName>
</protein>
<reference evidence="3" key="1">
    <citation type="journal article" date="2019" name="Int. J. Syst. Evol. Microbiol.">
        <title>The Global Catalogue of Microorganisms (GCM) 10K type strain sequencing project: providing services to taxonomists for standard genome sequencing and annotation.</title>
        <authorList>
            <consortium name="The Broad Institute Genomics Platform"/>
            <consortium name="The Broad Institute Genome Sequencing Center for Infectious Disease"/>
            <person name="Wu L."/>
            <person name="Ma J."/>
        </authorList>
    </citation>
    <scope>NUCLEOTIDE SEQUENCE [LARGE SCALE GENOMIC DNA]</scope>
    <source>
        <strain evidence="3">JCM 17326</strain>
    </source>
</reference>
<organism evidence="2 3">
    <name type="scientific">Nonomuraea rosea</name>
    <dbReference type="NCBI Taxonomy" id="638574"/>
    <lineage>
        <taxon>Bacteria</taxon>
        <taxon>Bacillati</taxon>
        <taxon>Actinomycetota</taxon>
        <taxon>Actinomycetes</taxon>
        <taxon>Streptosporangiales</taxon>
        <taxon>Streptosporangiaceae</taxon>
        <taxon>Nonomuraea</taxon>
    </lineage>
</organism>
<evidence type="ECO:0000313" key="2">
    <source>
        <dbReference type="EMBL" id="GAA3573435.1"/>
    </source>
</evidence>
<feature type="compositionally biased region" description="Low complexity" evidence="1">
    <location>
        <begin position="51"/>
        <end position="60"/>
    </location>
</feature>
<name>A0ABP6XXG4_9ACTN</name>
<gene>
    <name evidence="2" type="ORF">GCM10022419_063000</name>
</gene>
<keyword evidence="3" id="KW-1185">Reference proteome</keyword>
<dbReference type="EMBL" id="BAABDQ010000015">
    <property type="protein sequence ID" value="GAA3573435.1"/>
    <property type="molecule type" value="Genomic_DNA"/>
</dbReference>
<feature type="compositionally biased region" description="Low complexity" evidence="1">
    <location>
        <begin position="19"/>
        <end position="30"/>
    </location>
</feature>
<comment type="caution">
    <text evidence="2">The sequence shown here is derived from an EMBL/GenBank/DDBJ whole genome shotgun (WGS) entry which is preliminary data.</text>
</comment>
<accession>A0ABP6XXG4</accession>
<feature type="region of interest" description="Disordered" evidence="1">
    <location>
        <begin position="42"/>
        <end position="68"/>
    </location>
</feature>
<sequence>MSTQKKSSLRRKPAPTAPEPAQQQDAAADSWADVARAMASLNEEMSRWETPSSADLAAYDSDLDPPQPLVEQQVETDDQAAVPTTTVDAPSVIDADLQALLDDLATIWGDHPQSTTTSTEPPAVSDPLAAALDTLTDLWRHEQQEPPAVSWETMQLNKRDTQTAFSFEEIPVILPYTPPTISLQLAPMFQENSDLTAPVYEKTADGKIGTMVAEVAMYNEAWYQFDATKIFHAADGTPMIGCTSLLDPNDYFVQRGHFVEKTYKPTVTLIEKIEDDFDAAGPDVWADVRTEIEGLQEVRITSGVIGFVTATLGQPKKYVRLAEIKKGSYPLSGVLPRRVRPDQIVPFSLTIQVGGRDLTINADTLVNDLLEQKEKVGKPQEILDALKESAAAAEVKEPREKRKLTAERILEVFATTPSFAQYVDPPQPGWLLDDHVHYVTEDQLGAVMVLERMPKDEQEIESVRKNFLFDTAASTNGVRFNEHIYIRDNHIGAGTEYHETVHKLSHPAVRKVFGFWFNEGLTEYFTHKLVAGLMEDQTIVRDKDQYGHQRDAISALIEHTQVTGQELADAYFRGDIKPLYDKVMRWAAKAPFTADEPFSLDGYAARIDDRYAISAQKALKLACGVIDPAPVTTTTEADQLGTETKEPS</sequence>
<proteinExistence type="predicted"/>
<dbReference type="RefSeq" id="WP_345567376.1">
    <property type="nucleotide sequence ID" value="NZ_BAABDQ010000015.1"/>
</dbReference>
<dbReference type="Proteomes" id="UP001500630">
    <property type="component" value="Unassembled WGS sequence"/>
</dbReference>
<evidence type="ECO:0000313" key="3">
    <source>
        <dbReference type="Proteomes" id="UP001500630"/>
    </source>
</evidence>